<organism evidence="1 2">
    <name type="scientific">Aequorivita echinoideorum</name>
    <dbReference type="NCBI Taxonomy" id="1549647"/>
    <lineage>
        <taxon>Bacteria</taxon>
        <taxon>Pseudomonadati</taxon>
        <taxon>Bacteroidota</taxon>
        <taxon>Flavobacteriia</taxon>
        <taxon>Flavobacteriales</taxon>
        <taxon>Flavobacteriaceae</taxon>
        <taxon>Aequorivita</taxon>
    </lineage>
</organism>
<dbReference type="PANTHER" id="PTHR48098:SF6">
    <property type="entry name" value="FERRI-BACILLIBACTIN ESTERASE BESA"/>
    <property type="match status" value="1"/>
</dbReference>
<accession>A0ABS5S4N9</accession>
<dbReference type="RefSeq" id="WP_214112259.1">
    <property type="nucleotide sequence ID" value="NZ_JAHCTB010000002.1"/>
</dbReference>
<dbReference type="Gene3D" id="3.40.50.1820">
    <property type="entry name" value="alpha/beta hydrolase"/>
    <property type="match status" value="1"/>
</dbReference>
<dbReference type="Pfam" id="PF00756">
    <property type="entry name" value="Esterase"/>
    <property type="match status" value="1"/>
</dbReference>
<evidence type="ECO:0000313" key="1">
    <source>
        <dbReference type="EMBL" id="MBT0607380.1"/>
    </source>
</evidence>
<dbReference type="PROSITE" id="PS51257">
    <property type="entry name" value="PROKAR_LIPOPROTEIN"/>
    <property type="match status" value="1"/>
</dbReference>
<dbReference type="EMBL" id="JAHCTB010000002">
    <property type="protein sequence ID" value="MBT0607380.1"/>
    <property type="molecule type" value="Genomic_DNA"/>
</dbReference>
<evidence type="ECO:0000313" key="2">
    <source>
        <dbReference type="Proteomes" id="UP001297092"/>
    </source>
</evidence>
<dbReference type="PANTHER" id="PTHR48098">
    <property type="entry name" value="ENTEROCHELIN ESTERASE-RELATED"/>
    <property type="match status" value="1"/>
</dbReference>
<gene>
    <name evidence="1" type="ORF">KIV10_04230</name>
</gene>
<keyword evidence="1" id="KW-0378">Hydrolase</keyword>
<reference evidence="1 2" key="1">
    <citation type="submission" date="2021-05" db="EMBL/GenBank/DDBJ databases">
        <title>Aequorivita echinoideorum JCM 30378 genome.</title>
        <authorList>
            <person name="Zhang H."/>
            <person name="Li C."/>
        </authorList>
    </citation>
    <scope>NUCLEOTIDE SEQUENCE [LARGE SCALE GENOMIC DNA]</scope>
    <source>
        <strain evidence="1 2">JCM30378</strain>
    </source>
</reference>
<dbReference type="InterPro" id="IPR050583">
    <property type="entry name" value="Mycobacterial_A85_antigen"/>
</dbReference>
<keyword evidence="2" id="KW-1185">Reference proteome</keyword>
<dbReference type="InterPro" id="IPR000801">
    <property type="entry name" value="Esterase-like"/>
</dbReference>
<protein>
    <submittedName>
        <fullName evidence="1">Alpha/beta hydrolase</fullName>
    </submittedName>
</protein>
<dbReference type="GO" id="GO:0016787">
    <property type="term" value="F:hydrolase activity"/>
    <property type="evidence" value="ECO:0007669"/>
    <property type="project" value="UniProtKB-KW"/>
</dbReference>
<dbReference type="InterPro" id="IPR029058">
    <property type="entry name" value="AB_hydrolase_fold"/>
</dbReference>
<sequence>MYKIILCALVAFSFIGCGKKGIVPTDPVPAHEDFIINSKILGEERVINVWLPTKYKESQNGLPVLYMPDGGIKEDFPHIANTLEKLISEEKIPPFILVGIENTNRRRDLTGPSEVAYDKQYVPEPGGSNNFREFIKDELFPKIENSYRTKNKKALIGESLAGLFVVETLLLDQGMFDAYMAMDPSLWYNENYLVKNFESLTKDGGLEGKKFWFAGSSAEDIYTHTRELARKLERNSAGMEWKYTDAPKEKHNTIFRATKEEAMIWALN</sequence>
<name>A0ABS5S4N9_9FLAO</name>
<dbReference type="Proteomes" id="UP001297092">
    <property type="component" value="Unassembled WGS sequence"/>
</dbReference>
<comment type="caution">
    <text evidence="1">The sequence shown here is derived from an EMBL/GenBank/DDBJ whole genome shotgun (WGS) entry which is preliminary data.</text>
</comment>
<dbReference type="SUPFAM" id="SSF53474">
    <property type="entry name" value="alpha/beta-Hydrolases"/>
    <property type="match status" value="1"/>
</dbReference>
<proteinExistence type="predicted"/>